<feature type="transmembrane region" description="Helical" evidence="6">
    <location>
        <begin position="6"/>
        <end position="28"/>
    </location>
</feature>
<dbReference type="InterPro" id="IPR018076">
    <property type="entry name" value="T2SS_GspF_dom"/>
</dbReference>
<proteinExistence type="predicted"/>
<evidence type="ECO:0000259" key="7">
    <source>
        <dbReference type="Pfam" id="PF00482"/>
    </source>
</evidence>
<keyword evidence="3 6" id="KW-0812">Transmembrane</keyword>
<sequence length="314" mass="35232">MMTTPTVVLVIIFVAALCLSLAIMEMAVTRGKWKKLNERIKPMYQTEAVDTNTLISKLKRRVNRSDYAKEVDNALKGADMKLTAFDWLAIQLGIFAGLAIILHFIVRLEFPFELLASWLLTGIGMKQYLKSRRAKLSQQLSKQLPELCRMVSSCVRAGLSLQQGFEMVAKELRAPAGPIFRSMSSELKMGTSMESVLERLTERVKSKDISIFVQMINVQRKAGGNISQAMDQLAKTLDDRARINGEIRTQTAETKFVAVALILMPVIMVLMFNMMFDGFLMPLFTLPGIVLIVVVVLIMSIGFYLIQKVSNVKV</sequence>
<comment type="caution">
    <text evidence="8">The sequence shown here is derived from an EMBL/GenBank/DDBJ whole genome shotgun (WGS) entry which is preliminary data.</text>
</comment>
<evidence type="ECO:0000313" key="9">
    <source>
        <dbReference type="Proteomes" id="UP001157114"/>
    </source>
</evidence>
<feature type="transmembrane region" description="Helical" evidence="6">
    <location>
        <begin position="282"/>
        <end position="306"/>
    </location>
</feature>
<evidence type="ECO:0000256" key="2">
    <source>
        <dbReference type="ARBA" id="ARBA00022475"/>
    </source>
</evidence>
<keyword evidence="4 6" id="KW-1133">Transmembrane helix</keyword>
<comment type="subcellular location">
    <subcellularLocation>
        <location evidence="1">Cell membrane</location>
        <topology evidence="1">Multi-pass membrane protein</topology>
    </subcellularLocation>
</comment>
<evidence type="ECO:0000256" key="5">
    <source>
        <dbReference type="ARBA" id="ARBA00023136"/>
    </source>
</evidence>
<keyword evidence="5 6" id="KW-0472">Membrane</keyword>
<evidence type="ECO:0000313" key="8">
    <source>
        <dbReference type="EMBL" id="GLX68718.1"/>
    </source>
</evidence>
<accession>A0ABQ6GHB4</accession>
<dbReference type="PANTHER" id="PTHR35007">
    <property type="entry name" value="INTEGRAL MEMBRANE PROTEIN-RELATED"/>
    <property type="match status" value="1"/>
</dbReference>
<dbReference type="EMBL" id="BSSQ01000013">
    <property type="protein sequence ID" value="GLX68718.1"/>
    <property type="molecule type" value="Genomic_DNA"/>
</dbReference>
<dbReference type="Pfam" id="PF00482">
    <property type="entry name" value="T2SSF"/>
    <property type="match status" value="1"/>
</dbReference>
<keyword evidence="2" id="KW-1003">Cell membrane</keyword>
<feature type="domain" description="Type II secretion system protein GspF" evidence="7">
    <location>
        <begin position="148"/>
        <end position="272"/>
    </location>
</feature>
<evidence type="ECO:0000256" key="6">
    <source>
        <dbReference type="SAM" id="Phobius"/>
    </source>
</evidence>
<keyword evidence="9" id="KW-1185">Reference proteome</keyword>
<name>A0ABQ6GHB4_9BACL</name>
<gene>
    <name evidence="8" type="ORF">MU1_30630</name>
</gene>
<dbReference type="PANTHER" id="PTHR35007:SF1">
    <property type="entry name" value="PILUS ASSEMBLY PROTEIN"/>
    <property type="match status" value="1"/>
</dbReference>
<dbReference type="Proteomes" id="UP001157114">
    <property type="component" value="Unassembled WGS sequence"/>
</dbReference>
<feature type="transmembrane region" description="Helical" evidence="6">
    <location>
        <begin position="85"/>
        <end position="106"/>
    </location>
</feature>
<dbReference type="RefSeq" id="WP_284239459.1">
    <property type="nucleotide sequence ID" value="NZ_BSSQ01000013.1"/>
</dbReference>
<feature type="transmembrane region" description="Helical" evidence="6">
    <location>
        <begin position="256"/>
        <end position="276"/>
    </location>
</feature>
<reference evidence="8 9" key="1">
    <citation type="submission" date="2023-03" db="EMBL/GenBank/DDBJ databases">
        <title>Draft genome sequence of the bacteria which degrade cell wall of Tricholomamatutake.</title>
        <authorList>
            <person name="Konishi Y."/>
            <person name="Fukuta Y."/>
            <person name="Shirasaka N."/>
        </authorList>
    </citation>
    <scope>NUCLEOTIDE SEQUENCE [LARGE SCALE GENOMIC DNA]</scope>
    <source>
        <strain evidence="9">mu1</strain>
    </source>
</reference>
<dbReference type="Gene3D" id="1.20.81.30">
    <property type="entry name" value="Type II secretion system (T2SS), domain F"/>
    <property type="match status" value="1"/>
</dbReference>
<organism evidence="8 9">
    <name type="scientific">Paenibacillus glycanilyticus</name>
    <dbReference type="NCBI Taxonomy" id="126569"/>
    <lineage>
        <taxon>Bacteria</taxon>
        <taxon>Bacillati</taxon>
        <taxon>Bacillota</taxon>
        <taxon>Bacilli</taxon>
        <taxon>Bacillales</taxon>
        <taxon>Paenibacillaceae</taxon>
        <taxon>Paenibacillus</taxon>
    </lineage>
</organism>
<dbReference type="InterPro" id="IPR042094">
    <property type="entry name" value="T2SS_GspF_sf"/>
</dbReference>
<evidence type="ECO:0000256" key="1">
    <source>
        <dbReference type="ARBA" id="ARBA00004651"/>
    </source>
</evidence>
<evidence type="ECO:0000256" key="4">
    <source>
        <dbReference type="ARBA" id="ARBA00022989"/>
    </source>
</evidence>
<protein>
    <recommendedName>
        <fullName evidence="7">Type II secretion system protein GspF domain-containing protein</fullName>
    </recommendedName>
</protein>
<evidence type="ECO:0000256" key="3">
    <source>
        <dbReference type="ARBA" id="ARBA00022692"/>
    </source>
</evidence>